<dbReference type="InterPro" id="IPR011059">
    <property type="entry name" value="Metal-dep_hydrolase_composite"/>
</dbReference>
<dbReference type="Proteomes" id="UP001320899">
    <property type="component" value="Unassembled WGS sequence"/>
</dbReference>
<proteinExistence type="predicted"/>
<sequence>MRVTATVFLASGASAQDYDLVISNGRLMDPETLYGAVTNVGVTDGRIVVISTAKPRDIS</sequence>
<evidence type="ECO:0008006" key="3">
    <source>
        <dbReference type="Google" id="ProtNLM"/>
    </source>
</evidence>
<keyword evidence="2" id="KW-1185">Reference proteome</keyword>
<name>A0ABT3ALJ0_9RHOB</name>
<dbReference type="EMBL" id="JAOWLB010000009">
    <property type="protein sequence ID" value="MCV2889457.1"/>
    <property type="molecule type" value="Genomic_DNA"/>
</dbReference>
<evidence type="ECO:0000313" key="1">
    <source>
        <dbReference type="EMBL" id="MCV2889457.1"/>
    </source>
</evidence>
<accession>A0ABT3ALJ0</accession>
<dbReference type="RefSeq" id="WP_263829199.1">
    <property type="nucleotide sequence ID" value="NZ_JAOWLB010000009.1"/>
</dbReference>
<organism evidence="1 2">
    <name type="scientific">Ruegeria aquimaris</name>
    <dbReference type="NCBI Taxonomy" id="2984333"/>
    <lineage>
        <taxon>Bacteria</taxon>
        <taxon>Pseudomonadati</taxon>
        <taxon>Pseudomonadota</taxon>
        <taxon>Alphaproteobacteria</taxon>
        <taxon>Rhodobacterales</taxon>
        <taxon>Roseobacteraceae</taxon>
        <taxon>Ruegeria</taxon>
    </lineage>
</organism>
<reference evidence="1 2" key="1">
    <citation type="submission" date="2022-10" db="EMBL/GenBank/DDBJ databases">
        <title>Ruegeria sp. nov., isolated from ocean surface sediments.</title>
        <authorList>
            <person name="He W."/>
            <person name="Xue H.-P."/>
            <person name="Zhang D.-F."/>
        </authorList>
    </citation>
    <scope>NUCLEOTIDE SEQUENCE [LARGE SCALE GENOMIC DNA]</scope>
    <source>
        <strain evidence="1 2">XHP0148</strain>
    </source>
</reference>
<protein>
    <recommendedName>
        <fullName evidence="3">TonB-dependent receptor</fullName>
    </recommendedName>
</protein>
<comment type="caution">
    <text evidence="1">The sequence shown here is derived from an EMBL/GenBank/DDBJ whole genome shotgun (WGS) entry which is preliminary data.</text>
</comment>
<evidence type="ECO:0000313" key="2">
    <source>
        <dbReference type="Proteomes" id="UP001320899"/>
    </source>
</evidence>
<dbReference type="SUPFAM" id="SSF51338">
    <property type="entry name" value="Composite domain of metallo-dependent hydrolases"/>
    <property type="match status" value="1"/>
</dbReference>
<gene>
    <name evidence="1" type="ORF">OE747_14000</name>
</gene>
<dbReference type="Gene3D" id="2.30.40.10">
    <property type="entry name" value="Urease, subunit C, domain 1"/>
    <property type="match status" value="1"/>
</dbReference>